<gene>
    <name evidence="3" type="ORF">FKW77_002517</name>
</gene>
<name>A0A517LNI1_9PEZI</name>
<keyword evidence="4" id="KW-1185">Reference proteome</keyword>
<feature type="compositionally biased region" description="Polar residues" evidence="1">
    <location>
        <begin position="501"/>
        <end position="512"/>
    </location>
</feature>
<feature type="region of interest" description="Disordered" evidence="1">
    <location>
        <begin position="463"/>
        <end position="512"/>
    </location>
</feature>
<evidence type="ECO:0000313" key="4">
    <source>
        <dbReference type="Proteomes" id="UP000316270"/>
    </source>
</evidence>
<dbReference type="AlphaFoldDB" id="A0A517LNI1"/>
<feature type="transmembrane region" description="Helical" evidence="2">
    <location>
        <begin position="267"/>
        <end position="286"/>
    </location>
</feature>
<feature type="transmembrane region" description="Helical" evidence="2">
    <location>
        <begin position="292"/>
        <end position="311"/>
    </location>
</feature>
<accession>A0A517LNI1</accession>
<feature type="transmembrane region" description="Helical" evidence="2">
    <location>
        <begin position="157"/>
        <end position="181"/>
    </location>
</feature>
<feature type="compositionally biased region" description="Polar residues" evidence="1">
    <location>
        <begin position="476"/>
        <end position="491"/>
    </location>
</feature>
<organism evidence="3 4">
    <name type="scientific">Venturia effusa</name>
    <dbReference type="NCBI Taxonomy" id="50376"/>
    <lineage>
        <taxon>Eukaryota</taxon>
        <taxon>Fungi</taxon>
        <taxon>Dikarya</taxon>
        <taxon>Ascomycota</taxon>
        <taxon>Pezizomycotina</taxon>
        <taxon>Dothideomycetes</taxon>
        <taxon>Pleosporomycetidae</taxon>
        <taxon>Venturiales</taxon>
        <taxon>Venturiaceae</taxon>
        <taxon>Venturia</taxon>
    </lineage>
</organism>
<dbReference type="EMBL" id="CP042201">
    <property type="protein sequence ID" value="QDS77195.1"/>
    <property type="molecule type" value="Genomic_DNA"/>
</dbReference>
<feature type="transmembrane region" description="Helical" evidence="2">
    <location>
        <begin position="187"/>
        <end position="205"/>
    </location>
</feature>
<proteinExistence type="predicted"/>
<evidence type="ECO:0000256" key="2">
    <source>
        <dbReference type="SAM" id="Phobius"/>
    </source>
</evidence>
<keyword evidence="2" id="KW-0812">Transmembrane</keyword>
<keyword evidence="2" id="KW-1133">Transmembrane helix</keyword>
<dbReference type="Proteomes" id="UP000316270">
    <property type="component" value="Chromosome 17"/>
</dbReference>
<protein>
    <submittedName>
        <fullName evidence="3">Uncharacterized protein</fullName>
    </submittedName>
</protein>
<evidence type="ECO:0000256" key="1">
    <source>
        <dbReference type="SAM" id="MobiDB-lite"/>
    </source>
</evidence>
<dbReference type="OrthoDB" id="5412502at2759"/>
<reference evidence="3 4" key="1">
    <citation type="submission" date="2019-07" db="EMBL/GenBank/DDBJ databases">
        <title>Finished genome of Venturia effusa.</title>
        <authorList>
            <person name="Young C.A."/>
            <person name="Cox M.P."/>
            <person name="Ganley A.R.D."/>
            <person name="David W.J."/>
        </authorList>
    </citation>
    <scope>NUCLEOTIDE SEQUENCE [LARGE SCALE GENOMIC DNA]</scope>
    <source>
        <strain evidence="4">albino</strain>
    </source>
</reference>
<evidence type="ECO:0000313" key="3">
    <source>
        <dbReference type="EMBL" id="QDS77195.1"/>
    </source>
</evidence>
<sequence length="512" mass="56877">MGGNTGPVIQNTTVYKLGWGQLNEDGDVNNIIKFTNLQLDIVGFLAILGEGSVLASSSVATLSKVIFLPRLLPAPQALLRPSRPDKLPSSKGWAIGVHSGNDRDYVNFIGHTLADAERLPEYSVKCIEIRRVRNKDKIEKAQKDLQKHGPTTVKAKIFGPTTLVAFLGFSISLVLFAFSIWQQDGMGMLADICLSFLSTLIGIGNKWTLNLVTRKAAGKFTPKGDVVIRYPKGNFVVVRCTEDVARELFFAPENIEYLVEHPWKYRMIALVGTIILMFGVIFLGNAGTNVQVAYAISFMVLNSGYWIVAALPQRYHWDTRCFEVIHQAFEEEPAQETEVLPVVAKNGNDIMDAQDPRNTGKPKVNKSLPITSKRKPYVSYNSTFTQALWRVIVATQDVEWIKRSKTAPATEAWNDWLYEAVAQAESMPEEPKLVEQPKGPAIPVYQMPKWDPQEALMRCLKSHANDSERNKRKFQRSSTPATFTEISSTTAGAEADKDKGSSTSVQVVQGPV</sequence>
<keyword evidence="2" id="KW-0472">Membrane</keyword>